<feature type="transmembrane region" description="Helical" evidence="6">
    <location>
        <begin position="6"/>
        <end position="24"/>
    </location>
</feature>
<comment type="caution">
    <text evidence="7">The sequence shown here is derived from an EMBL/GenBank/DDBJ whole genome shotgun (WGS) entry which is preliminary data.</text>
</comment>
<dbReference type="OrthoDB" id="9787430at2"/>
<dbReference type="RefSeq" id="WP_144888468.1">
    <property type="nucleotide sequence ID" value="NZ_VLLE01000007.1"/>
</dbReference>
<organism evidence="7 8">
    <name type="scientific">Lacibacter cauensis</name>
    <dbReference type="NCBI Taxonomy" id="510947"/>
    <lineage>
        <taxon>Bacteria</taxon>
        <taxon>Pseudomonadati</taxon>
        <taxon>Bacteroidota</taxon>
        <taxon>Chitinophagia</taxon>
        <taxon>Chitinophagales</taxon>
        <taxon>Chitinophagaceae</taxon>
        <taxon>Lacibacter</taxon>
    </lineage>
</organism>
<evidence type="ECO:0000313" key="8">
    <source>
        <dbReference type="Proteomes" id="UP000316167"/>
    </source>
</evidence>
<dbReference type="Proteomes" id="UP000316167">
    <property type="component" value="Unassembled WGS sequence"/>
</dbReference>
<keyword evidence="3 6" id="KW-0812">Transmembrane</keyword>
<dbReference type="PANTHER" id="PTHR35791:SF1">
    <property type="entry name" value="UPF0754 MEMBRANE PROTEIN YHEB"/>
    <property type="match status" value="1"/>
</dbReference>
<evidence type="ECO:0000256" key="2">
    <source>
        <dbReference type="ARBA" id="ARBA00008053"/>
    </source>
</evidence>
<protein>
    <submittedName>
        <fullName evidence="7">Uncharacterized protein DUF445</fullName>
    </submittedName>
</protein>
<proteinExistence type="inferred from homology"/>
<feature type="transmembrane region" description="Helical" evidence="6">
    <location>
        <begin position="177"/>
        <end position="199"/>
    </location>
</feature>
<evidence type="ECO:0000256" key="4">
    <source>
        <dbReference type="ARBA" id="ARBA00022989"/>
    </source>
</evidence>
<evidence type="ECO:0000256" key="6">
    <source>
        <dbReference type="SAM" id="Phobius"/>
    </source>
</evidence>
<evidence type="ECO:0000313" key="7">
    <source>
        <dbReference type="EMBL" id="TWI78313.1"/>
    </source>
</evidence>
<comment type="subcellular location">
    <subcellularLocation>
        <location evidence="1">Endomembrane system</location>
    </subcellularLocation>
</comment>
<name>A0A562SAX0_9BACT</name>
<dbReference type="InterPro" id="IPR007383">
    <property type="entry name" value="DUF445"/>
</dbReference>
<dbReference type="AlphaFoldDB" id="A0A562SAX0"/>
<dbReference type="GO" id="GO:0012505">
    <property type="term" value="C:endomembrane system"/>
    <property type="evidence" value="ECO:0007669"/>
    <property type="project" value="UniProtKB-SubCell"/>
</dbReference>
<gene>
    <name evidence="7" type="ORF">IQ13_3995</name>
</gene>
<comment type="similarity">
    <text evidence="2">Belongs to the UPF0754 family.</text>
</comment>
<keyword evidence="8" id="KW-1185">Reference proteome</keyword>
<dbReference type="PANTHER" id="PTHR35791">
    <property type="entry name" value="UPF0754 MEMBRANE PROTEIN YHEB"/>
    <property type="match status" value="1"/>
</dbReference>
<sequence>MNYWLILIPIISAFIGWVTNWVAIKMLFHPRNPVNILGMKVQGIFPKRQQQFAEKLGKLVSRELLSFDEIEAKITNPDNLKKVMPTVEAHIDHFLRVKLGETMPMISMFIGDKTIEKLKAVFMDELEILFPKFMKDYSVTLKQQLDLEAIVTEKVKAFSSDKLEEILYQVMAKEFRFVEIIGAVLGFLIGIFQVVLTLLTQ</sequence>
<evidence type="ECO:0000256" key="5">
    <source>
        <dbReference type="ARBA" id="ARBA00023136"/>
    </source>
</evidence>
<dbReference type="Pfam" id="PF04286">
    <property type="entry name" value="DUF445"/>
    <property type="match status" value="2"/>
</dbReference>
<accession>A0A562SAX0</accession>
<keyword evidence="4 6" id="KW-1133">Transmembrane helix</keyword>
<dbReference type="EMBL" id="VLLE01000007">
    <property type="protein sequence ID" value="TWI78313.1"/>
    <property type="molecule type" value="Genomic_DNA"/>
</dbReference>
<keyword evidence="5 6" id="KW-0472">Membrane</keyword>
<evidence type="ECO:0000256" key="3">
    <source>
        <dbReference type="ARBA" id="ARBA00022692"/>
    </source>
</evidence>
<reference evidence="7 8" key="1">
    <citation type="journal article" date="2015" name="Stand. Genomic Sci.">
        <title>Genomic Encyclopedia of Bacterial and Archaeal Type Strains, Phase III: the genomes of soil and plant-associated and newly described type strains.</title>
        <authorList>
            <person name="Whitman W.B."/>
            <person name="Woyke T."/>
            <person name="Klenk H.P."/>
            <person name="Zhou Y."/>
            <person name="Lilburn T.G."/>
            <person name="Beck B.J."/>
            <person name="De Vos P."/>
            <person name="Vandamme P."/>
            <person name="Eisen J.A."/>
            <person name="Garrity G."/>
            <person name="Hugenholtz P."/>
            <person name="Kyrpides N.C."/>
        </authorList>
    </citation>
    <scope>NUCLEOTIDE SEQUENCE [LARGE SCALE GENOMIC DNA]</scope>
    <source>
        <strain evidence="7 8">CGMCC 1.7271</strain>
    </source>
</reference>
<evidence type="ECO:0000256" key="1">
    <source>
        <dbReference type="ARBA" id="ARBA00004308"/>
    </source>
</evidence>